<protein>
    <recommendedName>
        <fullName evidence="4">Type II restriction enzyme NaeI domain-containing protein</fullName>
    </recommendedName>
</protein>
<evidence type="ECO:0000313" key="5">
    <source>
        <dbReference type="EMBL" id="GAA2338150.1"/>
    </source>
</evidence>
<dbReference type="Proteomes" id="UP001501218">
    <property type="component" value="Unassembled WGS sequence"/>
</dbReference>
<comment type="caution">
    <text evidence="5">The sequence shown here is derived from an EMBL/GenBank/DDBJ whole genome shotgun (WGS) entry which is preliminary data.</text>
</comment>
<sequence length="312" mass="34869">MFQDTDSKLAAVQAELAQTASFKERAAGAIRRTFDMLLDGVNTGRYRWEQLYKTEKTHFGTLVEINLQREFDFPGGEKLDYSIAGVEVDCKYSYSESWMIPPEAHGELCMVVAASDQESTWSLGLVRARAEYLNFGRNRDGKATLSAEGRANIHWLYRDSKLPENILLHLPQTDVDAIFAPKTGQQKVNELFRRAQGRIVRRAVIATVAKQLDPMRRVRRGGGSRRDLQKEGIVILGHYAGHQRVVAALDLPQPRNGEVVGTRIVQKKSHHSGRSTFTAADGKQYVVALQDDPVEPAPDIDHITNEAKASQA</sequence>
<dbReference type="InterPro" id="IPR036388">
    <property type="entry name" value="WH-like_DNA-bd_sf"/>
</dbReference>
<feature type="domain" description="Type II restriction enzyme NaeI" evidence="4">
    <location>
        <begin position="24"/>
        <end position="296"/>
    </location>
</feature>
<keyword evidence="6" id="KW-1185">Reference proteome</keyword>
<evidence type="ECO:0000313" key="6">
    <source>
        <dbReference type="Proteomes" id="UP001501218"/>
    </source>
</evidence>
<name>A0ABP5SWU8_9PSEU</name>
<evidence type="ECO:0000259" key="4">
    <source>
        <dbReference type="Pfam" id="PF09126"/>
    </source>
</evidence>
<gene>
    <name evidence="5" type="ORF">GCM10009854_12940</name>
</gene>
<dbReference type="CDD" id="cd22338">
    <property type="entry name" value="NaeI-like"/>
    <property type="match status" value="1"/>
</dbReference>
<keyword evidence="2" id="KW-0255">Endonuclease</keyword>
<reference evidence="6" key="1">
    <citation type="journal article" date="2019" name="Int. J. Syst. Evol. Microbiol.">
        <title>The Global Catalogue of Microorganisms (GCM) 10K type strain sequencing project: providing services to taxonomists for standard genome sequencing and annotation.</title>
        <authorList>
            <consortium name="The Broad Institute Genomics Platform"/>
            <consortium name="The Broad Institute Genome Sequencing Center for Infectious Disease"/>
            <person name="Wu L."/>
            <person name="Ma J."/>
        </authorList>
    </citation>
    <scope>NUCLEOTIDE SEQUENCE [LARGE SCALE GENOMIC DNA]</scope>
    <source>
        <strain evidence="6">JCM 16221</strain>
    </source>
</reference>
<dbReference type="InterPro" id="IPR037057">
    <property type="entry name" value="DNA_rep_MutH/T2_RE_sf"/>
</dbReference>
<dbReference type="Pfam" id="PF09126">
    <property type="entry name" value="NaeI"/>
    <property type="match status" value="1"/>
</dbReference>
<accession>A0ABP5SWU8</accession>
<evidence type="ECO:0000256" key="1">
    <source>
        <dbReference type="ARBA" id="ARBA00022722"/>
    </source>
</evidence>
<dbReference type="Gene3D" id="3.40.600.10">
    <property type="entry name" value="DNA mismatch repair MutH/Restriction endonuclease, type II"/>
    <property type="match status" value="1"/>
</dbReference>
<evidence type="ECO:0000256" key="3">
    <source>
        <dbReference type="ARBA" id="ARBA00022801"/>
    </source>
</evidence>
<evidence type="ECO:0000256" key="2">
    <source>
        <dbReference type="ARBA" id="ARBA00022759"/>
    </source>
</evidence>
<dbReference type="InterPro" id="IPR011335">
    <property type="entry name" value="Restrct_endonuc-II-like"/>
</dbReference>
<dbReference type="Gene3D" id="1.10.10.10">
    <property type="entry name" value="Winged helix-like DNA-binding domain superfamily/Winged helix DNA-binding domain"/>
    <property type="match status" value="1"/>
</dbReference>
<dbReference type="SUPFAM" id="SSF52980">
    <property type="entry name" value="Restriction endonuclease-like"/>
    <property type="match status" value="1"/>
</dbReference>
<dbReference type="EMBL" id="BAAARA010000003">
    <property type="protein sequence ID" value="GAA2338150.1"/>
    <property type="molecule type" value="Genomic_DNA"/>
</dbReference>
<dbReference type="InterPro" id="IPR015210">
    <property type="entry name" value="NaeI"/>
</dbReference>
<keyword evidence="3" id="KW-0378">Hydrolase</keyword>
<proteinExistence type="predicted"/>
<organism evidence="5 6">
    <name type="scientific">Saccharopolyspora halophila</name>
    <dbReference type="NCBI Taxonomy" id="405551"/>
    <lineage>
        <taxon>Bacteria</taxon>
        <taxon>Bacillati</taxon>
        <taxon>Actinomycetota</taxon>
        <taxon>Actinomycetes</taxon>
        <taxon>Pseudonocardiales</taxon>
        <taxon>Pseudonocardiaceae</taxon>
        <taxon>Saccharopolyspora</taxon>
    </lineage>
</organism>
<keyword evidence="1" id="KW-0540">Nuclease</keyword>